<evidence type="ECO:0000313" key="1">
    <source>
        <dbReference type="EMBL" id="KMM68618.1"/>
    </source>
</evidence>
<dbReference type="Proteomes" id="UP000054567">
    <property type="component" value="Unassembled WGS sequence"/>
</dbReference>
<sequence>MAGSVQAKQFHLSELSIIRNVHSSDSSKIFLVKYEGAKYCLKVDIDPLMPTLTPYLNAFLGDLHHPCAILLESIFPMRSL</sequence>
<accession>A0A0J6FEA3</accession>
<name>A0A0J6FEA3_COCPO</name>
<reference evidence="1 2" key="1">
    <citation type="submission" date="2007-06" db="EMBL/GenBank/DDBJ databases">
        <title>The Genome Sequence of Coccidioides posadasii RMSCC_3488.</title>
        <authorList>
            <consortium name="Coccidioides Genome Resources Consortium"/>
            <consortium name="The Broad Institute Genome Sequencing Platform"/>
            <person name="Henn M.R."/>
            <person name="Sykes S."/>
            <person name="Young S."/>
            <person name="Jaffe D."/>
            <person name="Berlin A."/>
            <person name="Alvarez P."/>
            <person name="Butler J."/>
            <person name="Gnerre S."/>
            <person name="Grabherr M."/>
            <person name="Mauceli E."/>
            <person name="Brockman W."/>
            <person name="Kodira C."/>
            <person name="Alvarado L."/>
            <person name="Zeng Q."/>
            <person name="Crawford M."/>
            <person name="Antoine C."/>
            <person name="Devon K."/>
            <person name="Galgiani J."/>
            <person name="Orsborn K."/>
            <person name="Lewis M.L."/>
            <person name="Nusbaum C."/>
            <person name="Galagan J."/>
            <person name="Birren B."/>
        </authorList>
    </citation>
    <scope>NUCLEOTIDE SEQUENCE [LARGE SCALE GENOMIC DNA]</scope>
    <source>
        <strain evidence="1 2">RMSCC 3488</strain>
    </source>
</reference>
<reference evidence="2" key="2">
    <citation type="journal article" date="2009" name="Genome Res.">
        <title>Comparative genomic analyses of the human fungal pathogens Coccidioides and their relatives.</title>
        <authorList>
            <person name="Sharpton T.J."/>
            <person name="Stajich J.E."/>
            <person name="Rounsley S.D."/>
            <person name="Gardner M.J."/>
            <person name="Wortman J.R."/>
            <person name="Jordar V.S."/>
            <person name="Maiti R."/>
            <person name="Kodira C.D."/>
            <person name="Neafsey D.E."/>
            <person name="Zeng Q."/>
            <person name="Hung C.-Y."/>
            <person name="McMahan C."/>
            <person name="Muszewska A."/>
            <person name="Grynberg M."/>
            <person name="Mandel M.A."/>
            <person name="Kellner E.M."/>
            <person name="Barker B.M."/>
            <person name="Galgiani J.N."/>
            <person name="Orbach M.J."/>
            <person name="Kirkland T.N."/>
            <person name="Cole G.T."/>
            <person name="Henn M.R."/>
            <person name="Birren B.W."/>
            <person name="Taylor J.W."/>
        </authorList>
    </citation>
    <scope>NUCLEOTIDE SEQUENCE [LARGE SCALE GENOMIC DNA]</scope>
    <source>
        <strain evidence="2">RMSCC 3488</strain>
    </source>
</reference>
<dbReference type="EMBL" id="DS268111">
    <property type="protein sequence ID" value="KMM68618.1"/>
    <property type="molecule type" value="Genomic_DNA"/>
</dbReference>
<proteinExistence type="predicted"/>
<organism evidence="1 2">
    <name type="scientific">Coccidioides posadasii RMSCC 3488</name>
    <dbReference type="NCBI Taxonomy" id="454284"/>
    <lineage>
        <taxon>Eukaryota</taxon>
        <taxon>Fungi</taxon>
        <taxon>Dikarya</taxon>
        <taxon>Ascomycota</taxon>
        <taxon>Pezizomycotina</taxon>
        <taxon>Eurotiomycetes</taxon>
        <taxon>Eurotiomycetidae</taxon>
        <taxon>Onygenales</taxon>
        <taxon>Onygenaceae</taxon>
        <taxon>Coccidioides</taxon>
    </lineage>
</organism>
<dbReference type="VEuPathDB" id="FungiDB:CPAG_04944"/>
<protein>
    <submittedName>
        <fullName evidence="1">Uncharacterized protein</fullName>
    </submittedName>
</protein>
<evidence type="ECO:0000313" key="2">
    <source>
        <dbReference type="Proteomes" id="UP000054567"/>
    </source>
</evidence>
<dbReference type="AlphaFoldDB" id="A0A0J6FEA3"/>
<gene>
    <name evidence="1" type="ORF">CPAG_04944</name>
</gene>
<reference evidence="2" key="3">
    <citation type="journal article" date="2010" name="Genome Res.">
        <title>Population genomic sequencing of Coccidioides fungi reveals recent hybridization and transposon control.</title>
        <authorList>
            <person name="Neafsey D.E."/>
            <person name="Barker B.M."/>
            <person name="Sharpton T.J."/>
            <person name="Stajich J.E."/>
            <person name="Park D.J."/>
            <person name="Whiston E."/>
            <person name="Hung C.-Y."/>
            <person name="McMahan C."/>
            <person name="White J."/>
            <person name="Sykes S."/>
            <person name="Heiman D."/>
            <person name="Young S."/>
            <person name="Zeng Q."/>
            <person name="Abouelleil A."/>
            <person name="Aftuck L."/>
            <person name="Bessette D."/>
            <person name="Brown A."/>
            <person name="FitzGerald M."/>
            <person name="Lui A."/>
            <person name="Macdonald J.P."/>
            <person name="Priest M."/>
            <person name="Orbach M.J."/>
            <person name="Galgiani J.N."/>
            <person name="Kirkland T.N."/>
            <person name="Cole G.T."/>
            <person name="Birren B.W."/>
            <person name="Henn M.R."/>
            <person name="Taylor J.W."/>
            <person name="Rounsley S.D."/>
        </authorList>
    </citation>
    <scope>NUCLEOTIDE SEQUENCE [LARGE SCALE GENOMIC DNA]</scope>
    <source>
        <strain evidence="2">RMSCC 3488</strain>
    </source>
</reference>